<dbReference type="RefSeq" id="WP_093322253.1">
    <property type="nucleotide sequence ID" value="NZ_FOAF01000001.1"/>
</dbReference>
<dbReference type="Pfam" id="PF12833">
    <property type="entry name" value="HTH_18"/>
    <property type="match status" value="1"/>
</dbReference>
<dbReference type="InterPro" id="IPR009057">
    <property type="entry name" value="Homeodomain-like_sf"/>
</dbReference>
<dbReference type="InterPro" id="IPR018062">
    <property type="entry name" value="HTH_AraC-typ_CS"/>
</dbReference>
<dbReference type="GO" id="GO:0043565">
    <property type="term" value="F:sequence-specific DNA binding"/>
    <property type="evidence" value="ECO:0007669"/>
    <property type="project" value="InterPro"/>
</dbReference>
<dbReference type="InterPro" id="IPR020449">
    <property type="entry name" value="Tscrpt_reg_AraC-type_HTH"/>
</dbReference>
<proteinExistence type="predicted"/>
<evidence type="ECO:0000256" key="3">
    <source>
        <dbReference type="ARBA" id="ARBA00023163"/>
    </source>
</evidence>
<name>A0A1H7LV59_OLID1</name>
<dbReference type="InterPro" id="IPR053142">
    <property type="entry name" value="PchR_regulatory_protein"/>
</dbReference>
<organism evidence="5 6">
    <name type="scientific">Olivibacter domesticus</name>
    <name type="common">Pseudosphingobacterium domesticum</name>
    <dbReference type="NCBI Taxonomy" id="407022"/>
    <lineage>
        <taxon>Bacteria</taxon>
        <taxon>Pseudomonadati</taxon>
        <taxon>Bacteroidota</taxon>
        <taxon>Sphingobacteriia</taxon>
        <taxon>Sphingobacteriales</taxon>
        <taxon>Sphingobacteriaceae</taxon>
        <taxon>Olivibacter</taxon>
    </lineage>
</organism>
<dbReference type="AlphaFoldDB" id="A0A1H7LV59"/>
<keyword evidence="1" id="KW-0805">Transcription regulation</keyword>
<evidence type="ECO:0000256" key="2">
    <source>
        <dbReference type="ARBA" id="ARBA00023125"/>
    </source>
</evidence>
<accession>A0A1H7LV59</accession>
<keyword evidence="3" id="KW-0804">Transcription</keyword>
<gene>
    <name evidence="5" type="ORF">SAMN05661044_01775</name>
</gene>
<dbReference type="PRINTS" id="PR00032">
    <property type="entry name" value="HTHARAC"/>
</dbReference>
<evidence type="ECO:0000259" key="4">
    <source>
        <dbReference type="PROSITE" id="PS01124"/>
    </source>
</evidence>
<dbReference type="InterPro" id="IPR018060">
    <property type="entry name" value="HTH_AraC"/>
</dbReference>
<dbReference type="Gene3D" id="1.10.10.60">
    <property type="entry name" value="Homeodomain-like"/>
    <property type="match status" value="1"/>
</dbReference>
<evidence type="ECO:0000256" key="1">
    <source>
        <dbReference type="ARBA" id="ARBA00023015"/>
    </source>
</evidence>
<dbReference type="SMART" id="SM00342">
    <property type="entry name" value="HTH_ARAC"/>
    <property type="match status" value="1"/>
</dbReference>
<dbReference type="STRING" id="407022.SAMN05661044_01775"/>
<dbReference type="SUPFAM" id="SSF46689">
    <property type="entry name" value="Homeodomain-like"/>
    <property type="match status" value="1"/>
</dbReference>
<dbReference type="Proteomes" id="UP000199421">
    <property type="component" value="Unassembled WGS sequence"/>
</dbReference>
<keyword evidence="2 5" id="KW-0238">DNA-binding</keyword>
<keyword evidence="6" id="KW-1185">Reference proteome</keyword>
<dbReference type="EMBL" id="FOAF01000001">
    <property type="protein sequence ID" value="SEL02618.1"/>
    <property type="molecule type" value="Genomic_DNA"/>
</dbReference>
<dbReference type="PANTHER" id="PTHR47893">
    <property type="entry name" value="REGULATORY PROTEIN PCHR"/>
    <property type="match status" value="1"/>
</dbReference>
<reference evidence="6" key="1">
    <citation type="submission" date="2016-10" db="EMBL/GenBank/DDBJ databases">
        <authorList>
            <person name="Varghese N."/>
            <person name="Submissions S."/>
        </authorList>
    </citation>
    <scope>NUCLEOTIDE SEQUENCE [LARGE SCALE GENOMIC DNA]</scope>
    <source>
        <strain evidence="6">DSM 18733</strain>
    </source>
</reference>
<evidence type="ECO:0000313" key="5">
    <source>
        <dbReference type="EMBL" id="SEL02618.1"/>
    </source>
</evidence>
<feature type="domain" description="HTH araC/xylS-type" evidence="4">
    <location>
        <begin position="224"/>
        <end position="322"/>
    </location>
</feature>
<dbReference type="PROSITE" id="PS00041">
    <property type="entry name" value="HTH_ARAC_FAMILY_1"/>
    <property type="match status" value="1"/>
</dbReference>
<dbReference type="GO" id="GO:0003700">
    <property type="term" value="F:DNA-binding transcription factor activity"/>
    <property type="evidence" value="ECO:0007669"/>
    <property type="project" value="InterPro"/>
</dbReference>
<dbReference type="PROSITE" id="PS01124">
    <property type="entry name" value="HTH_ARAC_FAMILY_2"/>
    <property type="match status" value="1"/>
</dbReference>
<dbReference type="PANTHER" id="PTHR47893:SF1">
    <property type="entry name" value="REGULATORY PROTEIN PCHR"/>
    <property type="match status" value="1"/>
</dbReference>
<protein>
    <submittedName>
        <fullName evidence="5">AraC-type DNA-binding protein</fullName>
    </submittedName>
</protein>
<dbReference type="OrthoDB" id="699292at2"/>
<sequence length="325" mass="37535">MYKMYGDEFTELVNRNFTDNFGIQENSIEKNGFFSCQAAIIKSEAYNVLHFRSSFQTALEVNNFKDFNHTSFHFQLRGHSDANISGFKHALPLQQGDYNVMNCVDPISNFKFPEQPNYAYICVGVNPTHLSKLLEHCGMDWKNLADDIQFKRPFALLEKPRQFSMDIKSILGTIINPSIADSLKKCFLNSKVDELILLTLDDTLKTQNDGFNKILSKRDTASLYDLKQFLDTHYLESFTLSHLARQTGLNEFKLKKGFKLLFNYTVFGYIHYLRMQHGMNLLKEQELRVSEIATLLGYFSDASFSRAFKNHFGCKPTDLKINVIK</sequence>
<evidence type="ECO:0000313" key="6">
    <source>
        <dbReference type="Proteomes" id="UP000199421"/>
    </source>
</evidence>